<proteinExistence type="predicted"/>
<feature type="region of interest" description="Disordered" evidence="1">
    <location>
        <begin position="63"/>
        <end position="108"/>
    </location>
</feature>
<feature type="compositionally biased region" description="Low complexity" evidence="1">
    <location>
        <begin position="88"/>
        <end position="108"/>
    </location>
</feature>
<keyword evidence="3" id="KW-1185">Reference proteome</keyword>
<sequence length="108" mass="12075">MANRKTSRPRSPNLTVRLDPTLAADLDTITSTGIDRSAAVRLAVAFLAFGYRDLWANGIYPERTAPPRMRWTTPRHYARQAPDLRVVRTTPPRTTPGTTPRTTNRTAS</sequence>
<dbReference type="EMBL" id="KY092481">
    <property type="protein sequence ID" value="APD18631.1"/>
    <property type="molecule type" value="Genomic_DNA"/>
</dbReference>
<protein>
    <submittedName>
        <fullName evidence="2">Uncharacterized protein</fullName>
    </submittedName>
</protein>
<organism evidence="2 3">
    <name type="scientific">Streptomyces phage PapayaSalad</name>
    <dbReference type="NCBI Taxonomy" id="1920310"/>
    <lineage>
        <taxon>Viruses</taxon>
        <taxon>Duplodnaviria</taxon>
        <taxon>Heunggongvirae</taxon>
        <taxon>Uroviricota</taxon>
        <taxon>Caudoviricetes</taxon>
        <taxon>Austintatiousvirus</taxon>
        <taxon>Austintatiousvirus papayasalad</taxon>
    </lineage>
</organism>
<dbReference type="Proteomes" id="UP000221186">
    <property type="component" value="Segment"/>
</dbReference>
<reference evidence="2 3" key="1">
    <citation type="submission" date="2016-11" db="EMBL/GenBank/DDBJ databases">
        <authorList>
            <person name="Sivoravong A.B."/>
            <person name="Van De Walle M.R."/>
            <person name="Watson A.I."/>
            <person name="Nayek S."/>
            <person name="Bhuiyan S."/>
            <person name="Bonilla J.A."/>
            <person name="Hughes L.E."/>
            <person name="Garlena R.A."/>
            <person name="Russell D.A."/>
            <person name="Pope W.H."/>
            <person name="Jacobs-Sera D."/>
            <person name="Hendrix R.W."/>
            <person name="Hatfull G.F."/>
        </authorList>
    </citation>
    <scope>NUCLEOTIDE SEQUENCE [LARGE SCALE GENOMIC DNA]</scope>
</reference>
<name>A0A1J0MC82_9CAUD</name>
<accession>A0A1J0MC82</accession>
<evidence type="ECO:0000313" key="2">
    <source>
        <dbReference type="EMBL" id="APD18631.1"/>
    </source>
</evidence>
<evidence type="ECO:0000256" key="1">
    <source>
        <dbReference type="SAM" id="MobiDB-lite"/>
    </source>
</evidence>
<evidence type="ECO:0000313" key="3">
    <source>
        <dbReference type="Proteomes" id="UP000221186"/>
    </source>
</evidence>
<gene>
    <name evidence="2" type="ORF">SEA_PAPAYASALAD_52</name>
</gene>